<reference evidence="2" key="1">
    <citation type="submission" date="2023-08" db="EMBL/GenBank/DDBJ databases">
        <authorList>
            <person name="Chen Y."/>
            <person name="Shah S."/>
            <person name="Dougan E. K."/>
            <person name="Thang M."/>
            <person name="Chan C."/>
        </authorList>
    </citation>
    <scope>NUCLEOTIDE SEQUENCE</scope>
</reference>
<dbReference type="AlphaFoldDB" id="A0AA36N3M6"/>
<dbReference type="Proteomes" id="UP001178507">
    <property type="component" value="Unassembled WGS sequence"/>
</dbReference>
<evidence type="ECO:0000256" key="1">
    <source>
        <dbReference type="SAM" id="MobiDB-lite"/>
    </source>
</evidence>
<feature type="region of interest" description="Disordered" evidence="1">
    <location>
        <begin position="216"/>
        <end position="276"/>
    </location>
</feature>
<protein>
    <submittedName>
        <fullName evidence="2">Uncharacterized protein</fullName>
    </submittedName>
</protein>
<gene>
    <name evidence="2" type="ORF">EVOR1521_LOCUS21443</name>
</gene>
<feature type="compositionally biased region" description="Basic and acidic residues" evidence="1">
    <location>
        <begin position="1"/>
        <end position="11"/>
    </location>
</feature>
<sequence>MLTTVGEDKTPKRSASAVSEASVSAKASPKRKLRGPRDQKPVEMKPSHWRSRIAGLASRLSPGTFGLRKDAYELQESVEYFSKSNGIWTAAVITSSGQFDKEGNPSYHIRVGRQRRYRIPLEQLRPVLQPGEPAGFFSVPDSKWISVKISGVVGDSHMLGYRLEALGETKGEKNPSSVAGRLRRHFNSSDRVRVYLGPLLGWAEALVVEDAVEAAEEVPGQRMADDAKEGGAPSKARDKEPKADQAQSEKQPAVTAKPEPKAEEPEQTPLQSPEVTVKVRMLQEDPEDGEVLEMLSGYVRFAANE</sequence>
<organism evidence="2 3">
    <name type="scientific">Effrenium voratum</name>
    <dbReference type="NCBI Taxonomy" id="2562239"/>
    <lineage>
        <taxon>Eukaryota</taxon>
        <taxon>Sar</taxon>
        <taxon>Alveolata</taxon>
        <taxon>Dinophyceae</taxon>
        <taxon>Suessiales</taxon>
        <taxon>Symbiodiniaceae</taxon>
        <taxon>Effrenium</taxon>
    </lineage>
</organism>
<dbReference type="EMBL" id="CAUJNA010003266">
    <property type="protein sequence ID" value="CAJ1397415.1"/>
    <property type="molecule type" value="Genomic_DNA"/>
</dbReference>
<keyword evidence="3" id="KW-1185">Reference proteome</keyword>
<comment type="caution">
    <text evidence="2">The sequence shown here is derived from an EMBL/GenBank/DDBJ whole genome shotgun (WGS) entry which is preliminary data.</text>
</comment>
<accession>A0AA36N3M6</accession>
<feature type="region of interest" description="Disordered" evidence="1">
    <location>
        <begin position="1"/>
        <end position="48"/>
    </location>
</feature>
<feature type="compositionally biased region" description="Basic and acidic residues" evidence="1">
    <location>
        <begin position="35"/>
        <end position="46"/>
    </location>
</feature>
<feature type="compositionally biased region" description="Low complexity" evidence="1">
    <location>
        <begin position="14"/>
        <end position="27"/>
    </location>
</feature>
<proteinExistence type="predicted"/>
<evidence type="ECO:0000313" key="2">
    <source>
        <dbReference type="EMBL" id="CAJ1397415.1"/>
    </source>
</evidence>
<name>A0AA36N3M6_9DINO</name>
<evidence type="ECO:0000313" key="3">
    <source>
        <dbReference type="Proteomes" id="UP001178507"/>
    </source>
</evidence>
<feature type="compositionally biased region" description="Basic and acidic residues" evidence="1">
    <location>
        <begin position="223"/>
        <end position="243"/>
    </location>
</feature>